<gene>
    <name evidence="1" type="ORF">BU26DRAFT_247197</name>
</gene>
<keyword evidence="2" id="KW-1185">Reference proteome</keyword>
<dbReference type="RefSeq" id="XP_033686939.1">
    <property type="nucleotide sequence ID" value="XM_033821097.1"/>
</dbReference>
<evidence type="ECO:0000313" key="1">
    <source>
        <dbReference type="EMBL" id="KAF2251935.1"/>
    </source>
</evidence>
<name>A0A6A6IMZ1_9PLEO</name>
<reference evidence="1" key="1">
    <citation type="journal article" date="2020" name="Stud. Mycol.">
        <title>101 Dothideomycetes genomes: a test case for predicting lifestyles and emergence of pathogens.</title>
        <authorList>
            <person name="Haridas S."/>
            <person name="Albert R."/>
            <person name="Binder M."/>
            <person name="Bloem J."/>
            <person name="Labutti K."/>
            <person name="Salamov A."/>
            <person name="Andreopoulos B."/>
            <person name="Baker S."/>
            <person name="Barry K."/>
            <person name="Bills G."/>
            <person name="Bluhm B."/>
            <person name="Cannon C."/>
            <person name="Castanera R."/>
            <person name="Culley D."/>
            <person name="Daum C."/>
            <person name="Ezra D."/>
            <person name="Gonzalez J."/>
            <person name="Henrissat B."/>
            <person name="Kuo A."/>
            <person name="Liang C."/>
            <person name="Lipzen A."/>
            <person name="Lutzoni F."/>
            <person name="Magnuson J."/>
            <person name="Mondo S."/>
            <person name="Nolan M."/>
            <person name="Ohm R."/>
            <person name="Pangilinan J."/>
            <person name="Park H.-J."/>
            <person name="Ramirez L."/>
            <person name="Alfaro M."/>
            <person name="Sun H."/>
            <person name="Tritt A."/>
            <person name="Yoshinaga Y."/>
            <person name="Zwiers L.-H."/>
            <person name="Turgeon B."/>
            <person name="Goodwin S."/>
            <person name="Spatafora J."/>
            <person name="Crous P."/>
            <person name="Grigoriev I."/>
        </authorList>
    </citation>
    <scope>NUCLEOTIDE SEQUENCE</scope>
    <source>
        <strain evidence="1">CBS 122368</strain>
    </source>
</reference>
<sequence>MEERDHAFILQRMLLASTCSTSSDLHHSLSVFTCRWRTFNHGLDFSPPARSCISGWICAGNGSVQALRMIMLRGSALTGEGMGMATLRRGKTLAALREHSVMTLRLTLRSLDVIDFPNRASAHGSCLATEATASEDPPPLRSVSRFDVHISPWPVPPYSSIKAFICFQRPGFRFEYKTCAATASLPDPGFSAIASMASENAECYQQGELVSEELLMGVLRSSAIAVNRGTNSCSWSSTLPASLGLPIPWYALPPPAHDRLFVLSGLHLAADYQ</sequence>
<proteinExistence type="predicted"/>
<protein>
    <submittedName>
        <fullName evidence="1">Uncharacterized protein</fullName>
    </submittedName>
</protein>
<dbReference type="GeneID" id="54574427"/>
<dbReference type="EMBL" id="ML987192">
    <property type="protein sequence ID" value="KAF2251935.1"/>
    <property type="molecule type" value="Genomic_DNA"/>
</dbReference>
<dbReference type="Proteomes" id="UP000800094">
    <property type="component" value="Unassembled WGS sequence"/>
</dbReference>
<organism evidence="1 2">
    <name type="scientific">Trematosphaeria pertusa</name>
    <dbReference type="NCBI Taxonomy" id="390896"/>
    <lineage>
        <taxon>Eukaryota</taxon>
        <taxon>Fungi</taxon>
        <taxon>Dikarya</taxon>
        <taxon>Ascomycota</taxon>
        <taxon>Pezizomycotina</taxon>
        <taxon>Dothideomycetes</taxon>
        <taxon>Pleosporomycetidae</taxon>
        <taxon>Pleosporales</taxon>
        <taxon>Massarineae</taxon>
        <taxon>Trematosphaeriaceae</taxon>
        <taxon>Trematosphaeria</taxon>
    </lineage>
</organism>
<dbReference type="AlphaFoldDB" id="A0A6A6IMZ1"/>
<evidence type="ECO:0000313" key="2">
    <source>
        <dbReference type="Proteomes" id="UP000800094"/>
    </source>
</evidence>
<accession>A0A6A6IMZ1</accession>